<feature type="compositionally biased region" description="Basic and acidic residues" evidence="1">
    <location>
        <begin position="419"/>
        <end position="431"/>
    </location>
</feature>
<dbReference type="HOGENOM" id="CLU_015560_0_0_1"/>
<dbReference type="AlphaFoldDB" id="A0A0A1T9U0"/>
<name>A0A0A1T9U0_9HYPO</name>
<dbReference type="Proteomes" id="UP000039046">
    <property type="component" value="Unassembled WGS sequence"/>
</dbReference>
<feature type="compositionally biased region" description="Polar residues" evidence="1">
    <location>
        <begin position="521"/>
        <end position="533"/>
    </location>
</feature>
<feature type="region of interest" description="Disordered" evidence="1">
    <location>
        <begin position="411"/>
        <end position="545"/>
    </location>
</feature>
<feature type="compositionally biased region" description="Basic and acidic residues" evidence="1">
    <location>
        <begin position="509"/>
        <end position="520"/>
    </location>
</feature>
<organism evidence="2 3">
    <name type="scientific">[Torrubiella] hemipterigena</name>
    <dbReference type="NCBI Taxonomy" id="1531966"/>
    <lineage>
        <taxon>Eukaryota</taxon>
        <taxon>Fungi</taxon>
        <taxon>Dikarya</taxon>
        <taxon>Ascomycota</taxon>
        <taxon>Pezizomycotina</taxon>
        <taxon>Sordariomycetes</taxon>
        <taxon>Hypocreomycetidae</taxon>
        <taxon>Hypocreales</taxon>
        <taxon>Clavicipitaceae</taxon>
        <taxon>Clavicipitaceae incertae sedis</taxon>
        <taxon>'Torrubiella' clade</taxon>
    </lineage>
</organism>
<evidence type="ECO:0000313" key="2">
    <source>
        <dbReference type="EMBL" id="CEJ91559.1"/>
    </source>
</evidence>
<accession>A0A0A1T9U0</accession>
<keyword evidence="3" id="KW-1185">Reference proteome</keyword>
<feature type="compositionally biased region" description="Polar residues" evidence="1">
    <location>
        <begin position="434"/>
        <end position="450"/>
    </location>
</feature>
<reference evidence="2 3" key="1">
    <citation type="journal article" date="2015" name="Genome Announc.">
        <title>Draft Genome Sequence and Gene Annotation of the Entomopathogenic Fungus Verticillium hemipterigenum.</title>
        <authorList>
            <person name="Horn F."/>
            <person name="Habel A."/>
            <person name="Scharf D.H."/>
            <person name="Dworschak J."/>
            <person name="Brakhage A.A."/>
            <person name="Guthke R."/>
            <person name="Hertweck C."/>
            <person name="Linde J."/>
        </authorList>
    </citation>
    <scope>NUCLEOTIDE SEQUENCE [LARGE SCALE GENOMIC DNA]</scope>
</reference>
<protein>
    <submittedName>
        <fullName evidence="2">Uncharacterized protein</fullName>
    </submittedName>
</protein>
<feature type="region of interest" description="Disordered" evidence="1">
    <location>
        <begin position="254"/>
        <end position="316"/>
    </location>
</feature>
<evidence type="ECO:0000256" key="1">
    <source>
        <dbReference type="SAM" id="MobiDB-lite"/>
    </source>
</evidence>
<dbReference type="STRING" id="1531966.A0A0A1T9U0"/>
<proteinExistence type="predicted"/>
<dbReference type="EMBL" id="CDHN01000004">
    <property type="protein sequence ID" value="CEJ91559.1"/>
    <property type="molecule type" value="Genomic_DNA"/>
</dbReference>
<feature type="compositionally biased region" description="Polar residues" evidence="1">
    <location>
        <begin position="298"/>
        <end position="307"/>
    </location>
</feature>
<evidence type="ECO:0000313" key="3">
    <source>
        <dbReference type="Proteomes" id="UP000039046"/>
    </source>
</evidence>
<feature type="region of interest" description="Disordered" evidence="1">
    <location>
        <begin position="1"/>
        <end position="133"/>
    </location>
</feature>
<sequence length="614" mass="68632">MLTGVPVRRPLVHDRAMDDLDQDSSLSDVPSNLGSPRLRRRPGDADYAPSEGDGSLDQSVHMQDHEMADRDDNDDDEAEGAGAASHYPRRKRTSLFTDLSESKIEIPTSIRQERTALPTSGSRPKHQRASLGVGGKGVLLGHWRDSPAPTLKDRHGVIGFIDVRDRLRTRIQHTNKDGDHINDKWPMPAGPGGSWVTFERIHFSDHLIGLDHYQVKEFVRIRAGLGEDTQEEQDENISAAITEAIQRGREAALQDHSSGQPQIACGATAQPPPPADQPRQEVKRRRTSASFVPVNFESEGTQETPSADRQPLDPLYGTRPTRILIGYWKGSSEEDPQNRHAVVGILGQNDMFRVKVLRETRDGRYMDGNFPTGAGALWIHYEEVVFEPHLEQLTRNEVKEYCRVRQYQLDQGETPEEQESNKAKAVEDARRRTSASNWQPLTYFTRVTNPGQPPQGAIVRGPSAEKEPRQPRPYETGATKFRIAPNEAQERASVQARREIARAEAAQNRADRHSSHRDSTVDSSASTPTSSAQGGRGSLQDSEEMQRLNQLWARQETARIRTAGSDDAKMHDGIKYERKATGPFQGKLVSQGAIISIDGEDYVEYRVLTKPTFF</sequence>
<gene>
    <name evidence="2" type="ORF">VHEMI07261</name>
</gene>
<feature type="compositionally biased region" description="Basic and acidic residues" evidence="1">
    <location>
        <begin position="463"/>
        <end position="472"/>
    </location>
</feature>
<dbReference type="OrthoDB" id="5235778at2759"/>